<dbReference type="Gene3D" id="1.10.1740.10">
    <property type="match status" value="1"/>
</dbReference>
<evidence type="ECO:0000313" key="9">
    <source>
        <dbReference type="Proteomes" id="UP000180235"/>
    </source>
</evidence>
<dbReference type="InterPro" id="IPR014284">
    <property type="entry name" value="RNA_pol_sigma-70_dom"/>
</dbReference>
<proteinExistence type="inferred from homology"/>
<dbReference type="KEGG" id="glt:GlitD10_2333"/>
<evidence type="ECO:0000259" key="6">
    <source>
        <dbReference type="Pfam" id="PF04542"/>
    </source>
</evidence>
<keyword evidence="3" id="KW-0731">Sigma factor</keyword>
<evidence type="ECO:0000256" key="3">
    <source>
        <dbReference type="ARBA" id="ARBA00023082"/>
    </source>
</evidence>
<accession>A0A1J0AFJ0</accession>
<evidence type="ECO:0000256" key="2">
    <source>
        <dbReference type="ARBA" id="ARBA00023015"/>
    </source>
</evidence>
<dbReference type="Proteomes" id="UP000180235">
    <property type="component" value="Chromosome"/>
</dbReference>
<dbReference type="InterPro" id="IPR007630">
    <property type="entry name" value="RNA_pol_sigma70_r4"/>
</dbReference>
<dbReference type="CDD" id="cd06171">
    <property type="entry name" value="Sigma70_r4"/>
    <property type="match status" value="1"/>
</dbReference>
<dbReference type="Pfam" id="PF04542">
    <property type="entry name" value="Sigma70_r2"/>
    <property type="match status" value="1"/>
</dbReference>
<protein>
    <submittedName>
        <fullName evidence="8">RNA polymerase sigma factor</fullName>
    </submittedName>
</protein>
<keyword evidence="5" id="KW-0804">Transcription</keyword>
<dbReference type="Pfam" id="PF04545">
    <property type="entry name" value="Sigma70_r4"/>
    <property type="match status" value="1"/>
</dbReference>
<feature type="domain" description="RNA polymerase sigma-70 region 4" evidence="7">
    <location>
        <begin position="131"/>
        <end position="180"/>
    </location>
</feature>
<dbReference type="PANTHER" id="PTHR43133:SF62">
    <property type="entry name" value="RNA POLYMERASE SIGMA FACTOR SIGZ"/>
    <property type="match status" value="1"/>
</dbReference>
<keyword evidence="4" id="KW-0238">DNA-binding</keyword>
<dbReference type="InterPro" id="IPR013325">
    <property type="entry name" value="RNA_pol_sigma_r2"/>
</dbReference>
<dbReference type="InterPro" id="IPR036388">
    <property type="entry name" value="WH-like_DNA-bd_sf"/>
</dbReference>
<dbReference type="NCBIfam" id="TIGR02937">
    <property type="entry name" value="sigma70-ECF"/>
    <property type="match status" value="1"/>
</dbReference>
<sequence length="186" mass="21485">MNFFSPSATDQELFQGIQQGRSRAMALLYERYGKLVYSLALRVLQQPQEAEDLTQEVFTTLWHKGGYNPHRGSLATYLTTLTRSRGIDRLRMRQARLRLAQRWGAGELPLLEPGLWEQVSVQERQERVQAALAQLEPEQRHLLELAYYQGLTQAQIAEQLNLPLGTVKTRTRTVLLKLRKLLQDQI</sequence>
<dbReference type="InterPro" id="IPR013324">
    <property type="entry name" value="RNA_pol_sigma_r3/r4-like"/>
</dbReference>
<dbReference type="GO" id="GO:0006352">
    <property type="term" value="P:DNA-templated transcription initiation"/>
    <property type="evidence" value="ECO:0007669"/>
    <property type="project" value="InterPro"/>
</dbReference>
<dbReference type="GO" id="GO:0003677">
    <property type="term" value="F:DNA binding"/>
    <property type="evidence" value="ECO:0007669"/>
    <property type="project" value="UniProtKB-KW"/>
</dbReference>
<dbReference type="PANTHER" id="PTHR43133">
    <property type="entry name" value="RNA POLYMERASE ECF-TYPE SIGMA FACTO"/>
    <property type="match status" value="1"/>
</dbReference>
<organism evidence="8 9">
    <name type="scientific">Gloeomargarita lithophora Alchichica-D10</name>
    <dbReference type="NCBI Taxonomy" id="1188229"/>
    <lineage>
        <taxon>Bacteria</taxon>
        <taxon>Bacillati</taxon>
        <taxon>Cyanobacteriota</taxon>
        <taxon>Cyanophyceae</taxon>
        <taxon>Gloeomargaritales</taxon>
        <taxon>Gloeomargaritaceae</taxon>
        <taxon>Gloeomargarita</taxon>
    </lineage>
</organism>
<evidence type="ECO:0000256" key="5">
    <source>
        <dbReference type="ARBA" id="ARBA00023163"/>
    </source>
</evidence>
<dbReference type="SUPFAM" id="SSF88946">
    <property type="entry name" value="Sigma2 domain of RNA polymerase sigma factors"/>
    <property type="match status" value="1"/>
</dbReference>
<dbReference type="EMBL" id="CP017675">
    <property type="protein sequence ID" value="APB34667.1"/>
    <property type="molecule type" value="Genomic_DNA"/>
</dbReference>
<dbReference type="InterPro" id="IPR007627">
    <property type="entry name" value="RNA_pol_sigma70_r2"/>
</dbReference>
<keyword evidence="9" id="KW-1185">Reference proteome</keyword>
<comment type="similarity">
    <text evidence="1">Belongs to the sigma-70 factor family. ECF subfamily.</text>
</comment>
<name>A0A1J0AFJ0_9CYAN</name>
<feature type="domain" description="RNA polymerase sigma-70 region 2" evidence="6">
    <location>
        <begin position="28"/>
        <end position="94"/>
    </location>
</feature>
<dbReference type="InterPro" id="IPR039425">
    <property type="entry name" value="RNA_pol_sigma-70-like"/>
</dbReference>
<dbReference type="AlphaFoldDB" id="A0A1J0AFJ0"/>
<dbReference type="NCBIfam" id="NF009172">
    <property type="entry name" value="PRK12519.1"/>
    <property type="match status" value="1"/>
</dbReference>
<dbReference type="RefSeq" id="WP_071455073.1">
    <property type="nucleotide sequence ID" value="NZ_CP017675.1"/>
</dbReference>
<dbReference type="Gene3D" id="1.10.10.10">
    <property type="entry name" value="Winged helix-like DNA-binding domain superfamily/Winged helix DNA-binding domain"/>
    <property type="match status" value="1"/>
</dbReference>
<dbReference type="SUPFAM" id="SSF88659">
    <property type="entry name" value="Sigma3 and sigma4 domains of RNA polymerase sigma factors"/>
    <property type="match status" value="1"/>
</dbReference>
<evidence type="ECO:0000256" key="4">
    <source>
        <dbReference type="ARBA" id="ARBA00023125"/>
    </source>
</evidence>
<dbReference type="GO" id="GO:0016987">
    <property type="term" value="F:sigma factor activity"/>
    <property type="evidence" value="ECO:0007669"/>
    <property type="project" value="UniProtKB-KW"/>
</dbReference>
<reference evidence="8 9" key="1">
    <citation type="submission" date="2016-10" db="EMBL/GenBank/DDBJ databases">
        <title>Description of Gloeomargarita lithophora gen. nov., sp. nov., a thylakoid-bearing basal-branching cyanobacterium with intracellular carbonates, and proposal for Gloeomargaritales ord. nov.</title>
        <authorList>
            <person name="Moreira D."/>
            <person name="Tavera R."/>
            <person name="Benzerara K."/>
            <person name="Skouri-Panet F."/>
            <person name="Couradeau E."/>
            <person name="Gerard E."/>
            <person name="Loussert C."/>
            <person name="Novelo E."/>
            <person name="Zivanovic Y."/>
            <person name="Lopez-Garcia P."/>
        </authorList>
    </citation>
    <scope>NUCLEOTIDE SEQUENCE [LARGE SCALE GENOMIC DNA]</scope>
    <source>
        <strain evidence="8 9">D10</strain>
    </source>
</reference>
<evidence type="ECO:0000256" key="1">
    <source>
        <dbReference type="ARBA" id="ARBA00010641"/>
    </source>
</evidence>
<dbReference type="STRING" id="1188229.GlitD10_2333"/>
<dbReference type="OrthoDB" id="9784272at2"/>
<evidence type="ECO:0000259" key="7">
    <source>
        <dbReference type="Pfam" id="PF04545"/>
    </source>
</evidence>
<keyword evidence="2" id="KW-0805">Transcription regulation</keyword>
<gene>
    <name evidence="8" type="primary">rpoE-4</name>
    <name evidence="8" type="ORF">GlitD10_2333</name>
</gene>
<evidence type="ECO:0000313" key="8">
    <source>
        <dbReference type="EMBL" id="APB34667.1"/>
    </source>
</evidence>